<gene>
    <name evidence="2" type="ORF">V7S43_003041</name>
</gene>
<dbReference type="EMBL" id="JBIMZQ010000004">
    <property type="protein sequence ID" value="KAL3672353.1"/>
    <property type="molecule type" value="Genomic_DNA"/>
</dbReference>
<dbReference type="PANTHER" id="PTHR37031:SF2">
    <property type="entry name" value="PHOD-LIKE PHOSPHATASE METALLOPHOSPHATASE DOMAIN-CONTAINING PROTEIN"/>
    <property type="match status" value="1"/>
</dbReference>
<dbReference type="Gene3D" id="3.60.21.70">
    <property type="entry name" value="PhoD-like phosphatase"/>
    <property type="match status" value="1"/>
</dbReference>
<feature type="compositionally biased region" description="Polar residues" evidence="1">
    <location>
        <begin position="2001"/>
        <end position="2010"/>
    </location>
</feature>
<reference evidence="2 3" key="1">
    <citation type="submission" date="2024-09" db="EMBL/GenBank/DDBJ databases">
        <title>Genome sequencing and assembly of Phytophthora oleae, isolate VK10A, causative agent of rot of olive drupes.</title>
        <authorList>
            <person name="Conti Taguali S."/>
            <person name="Riolo M."/>
            <person name="La Spada F."/>
            <person name="Cacciola S.O."/>
            <person name="Dionisio G."/>
        </authorList>
    </citation>
    <scope>NUCLEOTIDE SEQUENCE [LARGE SCALE GENOMIC DNA]</scope>
    <source>
        <strain evidence="2 3">VK10A</strain>
    </source>
</reference>
<name>A0ABD3G055_9STRA</name>
<feature type="compositionally biased region" description="Basic residues" evidence="1">
    <location>
        <begin position="2589"/>
        <end position="2600"/>
    </location>
</feature>
<comment type="caution">
    <text evidence="2">The sequence shown here is derived from an EMBL/GenBank/DDBJ whole genome shotgun (WGS) entry which is preliminary data.</text>
</comment>
<dbReference type="PANTHER" id="PTHR37031">
    <property type="entry name" value="METALLOPHOSPHATASE BINDING DOMAIN PROTEIN"/>
    <property type="match status" value="1"/>
</dbReference>
<evidence type="ECO:0000313" key="2">
    <source>
        <dbReference type="EMBL" id="KAL3672353.1"/>
    </source>
</evidence>
<dbReference type="CDD" id="cd22249">
    <property type="entry name" value="UDM1_RNF168_RNF169-like"/>
    <property type="match status" value="1"/>
</dbReference>
<evidence type="ECO:0008006" key="4">
    <source>
        <dbReference type="Google" id="ProtNLM"/>
    </source>
</evidence>
<evidence type="ECO:0000256" key="1">
    <source>
        <dbReference type="SAM" id="MobiDB-lite"/>
    </source>
</evidence>
<feature type="region of interest" description="Disordered" evidence="1">
    <location>
        <begin position="1958"/>
        <end position="2012"/>
    </location>
</feature>
<feature type="compositionally biased region" description="Basic and acidic residues" evidence="1">
    <location>
        <begin position="1981"/>
        <end position="1990"/>
    </location>
</feature>
<feature type="compositionally biased region" description="Basic and acidic residues" evidence="1">
    <location>
        <begin position="2572"/>
        <end position="2588"/>
    </location>
</feature>
<feature type="region of interest" description="Disordered" evidence="1">
    <location>
        <begin position="2572"/>
        <end position="2600"/>
    </location>
</feature>
<dbReference type="InterPro" id="IPR038607">
    <property type="entry name" value="PhoD-like_sf"/>
</dbReference>
<proteinExistence type="predicted"/>
<accession>A0ABD3G055</accession>
<feature type="compositionally biased region" description="Polar residues" evidence="1">
    <location>
        <begin position="1969"/>
        <end position="1979"/>
    </location>
</feature>
<organism evidence="2 3">
    <name type="scientific">Phytophthora oleae</name>
    <dbReference type="NCBI Taxonomy" id="2107226"/>
    <lineage>
        <taxon>Eukaryota</taxon>
        <taxon>Sar</taxon>
        <taxon>Stramenopiles</taxon>
        <taxon>Oomycota</taxon>
        <taxon>Peronosporomycetes</taxon>
        <taxon>Peronosporales</taxon>
        <taxon>Peronosporaceae</taxon>
        <taxon>Phytophthora</taxon>
    </lineage>
</organism>
<feature type="compositionally biased region" description="Basic and acidic residues" evidence="1">
    <location>
        <begin position="2499"/>
        <end position="2508"/>
    </location>
</feature>
<feature type="compositionally biased region" description="Basic and acidic residues" evidence="1">
    <location>
        <begin position="2470"/>
        <end position="2489"/>
    </location>
</feature>
<feature type="region of interest" description="Disordered" evidence="1">
    <location>
        <begin position="2470"/>
        <end position="2508"/>
    </location>
</feature>
<dbReference type="Proteomes" id="UP001632037">
    <property type="component" value="Unassembled WGS sequence"/>
</dbReference>
<evidence type="ECO:0000313" key="3">
    <source>
        <dbReference type="Proteomes" id="UP001632037"/>
    </source>
</evidence>
<sequence>MAVAYEAFDFVELDDGDKMTFTMFLKWCVFHPRPKALLGRMSCLFSMCDCVKSIQDAQEERSERLVNTDTFLYYNDMHFGSLDEHAERVRVVAGPIIGKVESTRVNLIFEVDTLATVKCFAFALPQEDVTMDMDCSVVTQECELRVFNPALFSIIGLSPGTMYVLRFLGVCKADRDRCVAVVTTKSRGSTSDSNNGSLSALSWRVRLLNHLPPVGKHREFLRTSEAGVYRKIARDGNQSTQPTLTVHFGIFLSPIKVSAMLEILASRFTRRRDEDVDEQVLYMIRQEYRRVLGEPSIWKLLRTHSNWIMDDNESLLFGGFLEWRNAKRTTWSIAETHLMRLAMPIWQSYIECLWGHTQNVIRCIELGGGIIFTPITGHFDLQSEDGEAAFTKQISDLMREFPSPSAIWLATASPIFGHIHAVKNTRVDTSRQMNNASVGYVQSLRLVQELVTWNLTDLKRQLLLLSFDDAEGYQSLISVKNTTMSIQQLVCGPVVGTPSSVKVQGQGNLRPQTDQTDQLILHHGALDGRPQYVQICSLEDLRDEPKAVVEERTTPGGTDTPYTIFQAQLLPIQQQHEVHRVLGPVVGCVSSRTARVLLEGDADGEVTCVAVDRLTLEEHRVVKRVESYRPTIFYVTELTPGRTYDLSFQGLLNDEPGMFQTPHEHLPAFRLVIVAEDRFLDGRTDECTLSDGAAIESAISYIGNVANYFFPAVGTFQANVTVHIGSVVALAHDLQRTYHLLAQGQQKCGGLKLSNTVKECVCHHWNTPRNQHLLARGAHWFPSIGVLRALLTANDVPISFIRAVHHVLTDYEQVGDLRSHSVSPSHRYLYRLQDTVAVLMIDTLEVILDNEQLASFVQLPETLLSDSQWSALEFWLRDDHSQASQGNQTDKTNSVVIMCDSPLISHGGESDELTRVWRQNSTTKPDTADTSVNLAGVGALSWGAYPKEQARLLRLIFRKLQMNPQFHVVLVCCGAFASRDTITEKSTKLSFQHVMVGSISKSKISQQPSANIELTFGDKDLSSLYSIRQETPSGALKSQQYCALELVPHPLGASNHVEFYTQQHGEARLIIGPIIGRVTPRTARILIEIDRPVSNLSCTLIDPATLQRYFTQMKVKAFTPTIVKVEGLQPGTRYAIKFEGLMDNKDSVQGHVVTPAWVSLASDWLVVNINAMANFLDHQPMNSQSTGKGSPPSSQWPRILAKGMPSFTAQLAGDSSYRNGDFLGDHDNEEQPNYNPWHSIEDEYLSEPLTSPQLLLHLGGQVDMSRAFTNEELGSLVVRLATLMEDSAHDEDCADFQRLRSELRYRLQEVYRVAWGIPPMKKLFRYCSNLMLLNEDTDLYFNQSDLRRILNKRENEQTSDNALDKVVFMLRGIAFELWQLYQNQLWTDVAERELNYGSKSSGNKNAFSTTFGINRMIVANVSHEVYEYCKTVEGEAQQSASSSGAVKRSLDEPGTVPAVSLYSATSWKIIDEACETLNSSSAVEHRPAPTKPQNPVQQLVLVTSGDLMAWGGSKCYPALRSEIVKLLEKLFAWKIVNRVQRDVAVICVRTNGSSITFEITDEKISEKLTLTCVGSISDARELLHRDQKKTKGAASTMSAAIAKGHFSKRFSYRMITNTASIAAATNVSVPGREEQTAVDNDSASRGTTRCRTFVSYRFITDYRRGFFDETLRFFPPRVALPKAVLGPVIGRMLLKEASRQEHEEVLVEGDPGNPVKMCFTVPILLEINADARVVCIVTDILVNQDIRVVGILTRHHPHVFEIPSLIPERRYVYRFEGIANSEGRRGSFHTPSSTSSPLTFVAVSSNFPEQMEELADSLWAALNQRVQVSWCGLDLILHLGGQVPMHEAAFECFEWVRRELKLRDQSEDNYDEAYVGLLRRKVRQRLQQRYRLCWNVPNVQETLAHISNWFLRSQADVAPFFRNHEVLATKAAQLVLREAKQIVADYQLSLMLHDDATASEEVVPEDGNEQAQKYNPEQQEGSEKRSRSDENVQEQVVADKNSAQNESESATEIVVERSDTAQFIQTGEIGIFMCDMRDTPRDDVVTCNSRLITPLTQQEHAVIGEKQWQQLEKALKKKATMVFVLCMELPLILTDAKQVDALREAATFSGVSSAQEEEAGRWRLYDRQAVSQHWVSCRRQLEQLLNLLFRWKAKHRGRDVIVLSGGMHVGLETLLQDRDTKLSIRNLTVGPLTARVEPDFENLPLDGIACPTFLGGAQDERFTFAHSIVSSKNYLLAHAAVTREQTEKFEERGEAGGEIKSANIETEFIVDDGGVDTAHPIARYRRFPAWWPKYVPMGKMVFWDDTVMMRSQSDEDMSTLVGYLQDGRDFTAALEVLFEKHQFAEAARMEELRSKHRRRQRGPQELRLSLRAVFAELWKVLPEQHRQRVAYFQDEFVFDFLLGYLAPDLFDQARDEDVERPPLEFAAFSTLCRDFIFNAGVLNLCLNMQQEDERHTIALQRAEARRQAVERETQNIQREQQRDKEEAELARLQQEDPEEYSKRKMAEQEIAQKEKLAKAEAARGQRKAEKMRDVEEELAIAKEQRKLDKLAESGNDPLEFNRRRELVAARIRKFEERKRHREAEEARRREKKEKKKKEQA</sequence>
<keyword evidence="3" id="KW-1185">Reference proteome</keyword>
<protein>
    <recommendedName>
        <fullName evidence="4">Calmodulin</fullName>
    </recommendedName>
</protein>